<feature type="region of interest" description="Disordered" evidence="2">
    <location>
        <begin position="578"/>
        <end position="645"/>
    </location>
</feature>
<proteinExistence type="predicted"/>
<feature type="compositionally biased region" description="Polar residues" evidence="2">
    <location>
        <begin position="615"/>
        <end position="645"/>
    </location>
</feature>
<protein>
    <submittedName>
        <fullName evidence="3">Uncharacterized protein</fullName>
    </submittedName>
</protein>
<evidence type="ECO:0000313" key="4">
    <source>
        <dbReference type="Proteomes" id="UP000308652"/>
    </source>
</evidence>
<reference evidence="3 4" key="1">
    <citation type="journal article" date="2019" name="Nat. Ecol. Evol.">
        <title>Megaphylogeny resolves global patterns of mushroom evolution.</title>
        <authorList>
            <person name="Varga T."/>
            <person name="Krizsan K."/>
            <person name="Foldi C."/>
            <person name="Dima B."/>
            <person name="Sanchez-Garcia M."/>
            <person name="Sanchez-Ramirez S."/>
            <person name="Szollosi G.J."/>
            <person name="Szarkandi J.G."/>
            <person name="Papp V."/>
            <person name="Albert L."/>
            <person name="Andreopoulos W."/>
            <person name="Angelini C."/>
            <person name="Antonin V."/>
            <person name="Barry K.W."/>
            <person name="Bougher N.L."/>
            <person name="Buchanan P."/>
            <person name="Buyck B."/>
            <person name="Bense V."/>
            <person name="Catcheside P."/>
            <person name="Chovatia M."/>
            <person name="Cooper J."/>
            <person name="Damon W."/>
            <person name="Desjardin D."/>
            <person name="Finy P."/>
            <person name="Geml J."/>
            <person name="Haridas S."/>
            <person name="Hughes K."/>
            <person name="Justo A."/>
            <person name="Karasinski D."/>
            <person name="Kautmanova I."/>
            <person name="Kiss B."/>
            <person name="Kocsube S."/>
            <person name="Kotiranta H."/>
            <person name="LaButti K.M."/>
            <person name="Lechner B.E."/>
            <person name="Liimatainen K."/>
            <person name="Lipzen A."/>
            <person name="Lukacs Z."/>
            <person name="Mihaltcheva S."/>
            <person name="Morgado L.N."/>
            <person name="Niskanen T."/>
            <person name="Noordeloos M.E."/>
            <person name="Ohm R.A."/>
            <person name="Ortiz-Santana B."/>
            <person name="Ovrebo C."/>
            <person name="Racz N."/>
            <person name="Riley R."/>
            <person name="Savchenko A."/>
            <person name="Shiryaev A."/>
            <person name="Soop K."/>
            <person name="Spirin V."/>
            <person name="Szebenyi C."/>
            <person name="Tomsovsky M."/>
            <person name="Tulloss R.E."/>
            <person name="Uehling J."/>
            <person name="Grigoriev I.V."/>
            <person name="Vagvolgyi C."/>
            <person name="Papp T."/>
            <person name="Martin F.M."/>
            <person name="Miettinen O."/>
            <person name="Hibbett D.S."/>
            <person name="Nagy L.G."/>
        </authorList>
    </citation>
    <scope>NUCLEOTIDE SEQUENCE [LARGE SCALE GENOMIC DNA]</scope>
    <source>
        <strain evidence="3 4">CBS 166.37</strain>
    </source>
</reference>
<feature type="coiled-coil region" evidence="1">
    <location>
        <begin position="137"/>
        <end position="171"/>
    </location>
</feature>
<accession>A0A5C3MGC0</accession>
<organism evidence="3 4">
    <name type="scientific">Crucibulum laeve</name>
    <dbReference type="NCBI Taxonomy" id="68775"/>
    <lineage>
        <taxon>Eukaryota</taxon>
        <taxon>Fungi</taxon>
        <taxon>Dikarya</taxon>
        <taxon>Basidiomycota</taxon>
        <taxon>Agaricomycotina</taxon>
        <taxon>Agaricomycetes</taxon>
        <taxon>Agaricomycetidae</taxon>
        <taxon>Agaricales</taxon>
        <taxon>Agaricineae</taxon>
        <taxon>Nidulariaceae</taxon>
        <taxon>Crucibulum</taxon>
    </lineage>
</organism>
<feature type="compositionally biased region" description="Basic and acidic residues" evidence="2">
    <location>
        <begin position="52"/>
        <end position="67"/>
    </location>
</feature>
<name>A0A5C3MGC0_9AGAR</name>
<feature type="compositionally biased region" description="Basic and acidic residues" evidence="2">
    <location>
        <begin position="31"/>
        <end position="42"/>
    </location>
</feature>
<evidence type="ECO:0000313" key="3">
    <source>
        <dbReference type="EMBL" id="TFK44469.1"/>
    </source>
</evidence>
<evidence type="ECO:0000256" key="2">
    <source>
        <dbReference type="SAM" id="MobiDB-lite"/>
    </source>
</evidence>
<feature type="compositionally biased region" description="Basic and acidic residues" evidence="2">
    <location>
        <begin position="595"/>
        <end position="610"/>
    </location>
</feature>
<dbReference type="AlphaFoldDB" id="A0A5C3MGC0"/>
<feature type="region of interest" description="Disordered" evidence="2">
    <location>
        <begin position="1"/>
        <end position="67"/>
    </location>
</feature>
<dbReference type="OrthoDB" id="3008370at2759"/>
<dbReference type="Proteomes" id="UP000308652">
    <property type="component" value="Unassembled WGS sequence"/>
</dbReference>
<dbReference type="STRING" id="68775.A0A5C3MGC0"/>
<feature type="compositionally biased region" description="Polar residues" evidence="2">
    <location>
        <begin position="368"/>
        <end position="383"/>
    </location>
</feature>
<feature type="compositionally biased region" description="Polar residues" evidence="2">
    <location>
        <begin position="473"/>
        <end position="500"/>
    </location>
</feature>
<feature type="compositionally biased region" description="Polar residues" evidence="2">
    <location>
        <begin position="446"/>
        <end position="462"/>
    </location>
</feature>
<keyword evidence="4" id="KW-1185">Reference proteome</keyword>
<evidence type="ECO:0000256" key="1">
    <source>
        <dbReference type="SAM" id="Coils"/>
    </source>
</evidence>
<feature type="region of interest" description="Disordered" evidence="2">
    <location>
        <begin position="327"/>
        <end position="507"/>
    </location>
</feature>
<keyword evidence="1" id="KW-0175">Coiled coil</keyword>
<gene>
    <name evidence="3" type="ORF">BDQ12DRAFT_661221</name>
</gene>
<dbReference type="EMBL" id="ML213590">
    <property type="protein sequence ID" value="TFK44469.1"/>
    <property type="molecule type" value="Genomic_DNA"/>
</dbReference>
<sequence>MNAAGIADDRDLPPLPIPPRTLNDITPNQHAFHEHPSNEHPSNETQNLSRSQSERRSSSHISRDSERSLRELGKLRLHDEVKELKRMVHQLTMHLQAERRRADDAERRAKDTIAYLKSINDARLVALQDAARANAGLQLYKIQLEAAQHEIHRAQDAIDAVDRQRHHAENEAAKVRSALRKAHEDNTIRLAREEGRQVGIEEGLSQGRDIGYEEGRILGYEEARSTVGGSLEEDREFEQTSIGITSFAHGPDTASVRPRSIATSNNHRYTPTPPRSVRSPDPVPIPAREPNMVPPIHQEQHEGIHPALIRNGTPQMRPPSAIPPDNFIPTSDPNNGGLHLPPPHGFNHPPILPERTPSPTLSAIPEGQENSFVHNSPQPSQRAVLSPIPPSIRLSPFPSASESAYPILDDIPENPTAQTSSRPNEHPQHEQLQSRSTYRPDAYGRPSSTYTQGGQIRPSSQASHRRERESGDYNFSIQPPSRTNSHTTTQGSGAIYGQSNHSEDSDYNTTAFSSFPGVTHLPPQTIQVVYTNNPNNTSSAMPGAYGESAYATGSPYDSGPAVIPSASLREADYSDVDSLASGLDSDPLMTPPLERQQRLEQHQAQKEAGRRAASNWLNFATEAQRSANLSTGTSNQAFSGRNPTR</sequence>
<feature type="coiled-coil region" evidence="1">
    <location>
        <begin position="81"/>
        <end position="108"/>
    </location>
</feature>